<evidence type="ECO:0000256" key="1">
    <source>
        <dbReference type="SAM" id="MobiDB-lite"/>
    </source>
</evidence>
<keyword evidence="2" id="KW-0812">Transmembrane</keyword>
<keyword evidence="2" id="KW-1133">Transmembrane helix</keyword>
<comment type="caution">
    <text evidence="3">The sequence shown here is derived from an EMBL/GenBank/DDBJ whole genome shotgun (WGS) entry which is preliminary data.</text>
</comment>
<proteinExistence type="predicted"/>
<dbReference type="Proteomes" id="UP000799764">
    <property type="component" value="Unassembled WGS sequence"/>
</dbReference>
<sequence>MSSTTRFQRIDTADWNVPMSRTAPRHVAVLSSRLPASTGDYADVDERIFIPQCGVQKPILNGRRRPRRPATQATSAFTSPQNFQLLAALPVRHLPSVPRTRSAPRNSSPVRQTARELLTLSNAPPPATSLVLDNMLLPCLFPDSKAPSVALPACESVATMMSVSDTPSGLPEDSITTMAADSEYPVIFLLTTERDSGVASPSSAASQMPGATATTDAATTVPTSSTFATSPTPTTAVSVSISAASQPSDTLPTATAAAAAFDPFSSPSTAYLPGTPPVLIALYAIVIIWILLFGYAMYHIYRADARPRRVAAHPQWRRKVNTYGQRSPKKGVVAFEIGGPGGREMGVRMGRVGM</sequence>
<reference evidence="3" key="1">
    <citation type="journal article" date="2020" name="Stud. Mycol.">
        <title>101 Dothideomycetes genomes: a test case for predicting lifestyles and emergence of pathogens.</title>
        <authorList>
            <person name="Haridas S."/>
            <person name="Albert R."/>
            <person name="Binder M."/>
            <person name="Bloem J."/>
            <person name="Labutti K."/>
            <person name="Salamov A."/>
            <person name="Andreopoulos B."/>
            <person name="Baker S."/>
            <person name="Barry K."/>
            <person name="Bills G."/>
            <person name="Bluhm B."/>
            <person name="Cannon C."/>
            <person name="Castanera R."/>
            <person name="Culley D."/>
            <person name="Daum C."/>
            <person name="Ezra D."/>
            <person name="Gonzalez J."/>
            <person name="Henrissat B."/>
            <person name="Kuo A."/>
            <person name="Liang C."/>
            <person name="Lipzen A."/>
            <person name="Lutzoni F."/>
            <person name="Magnuson J."/>
            <person name="Mondo S."/>
            <person name="Nolan M."/>
            <person name="Ohm R."/>
            <person name="Pangilinan J."/>
            <person name="Park H.-J."/>
            <person name="Ramirez L."/>
            <person name="Alfaro M."/>
            <person name="Sun H."/>
            <person name="Tritt A."/>
            <person name="Yoshinaga Y."/>
            <person name="Zwiers L.-H."/>
            <person name="Turgeon B."/>
            <person name="Goodwin S."/>
            <person name="Spatafora J."/>
            <person name="Crous P."/>
            <person name="Grigoriev I."/>
        </authorList>
    </citation>
    <scope>NUCLEOTIDE SEQUENCE</scope>
    <source>
        <strain evidence="3">CBS 690.94</strain>
    </source>
</reference>
<dbReference type="EMBL" id="MU001503">
    <property type="protein sequence ID" value="KAF2442647.1"/>
    <property type="molecule type" value="Genomic_DNA"/>
</dbReference>
<feature type="transmembrane region" description="Helical" evidence="2">
    <location>
        <begin position="278"/>
        <end position="298"/>
    </location>
</feature>
<feature type="compositionally biased region" description="Low complexity" evidence="1">
    <location>
        <begin position="211"/>
        <end position="233"/>
    </location>
</feature>
<evidence type="ECO:0000256" key="2">
    <source>
        <dbReference type="SAM" id="Phobius"/>
    </source>
</evidence>
<evidence type="ECO:0000313" key="4">
    <source>
        <dbReference type="Proteomes" id="UP000799764"/>
    </source>
</evidence>
<dbReference type="AlphaFoldDB" id="A0A9P4PEX6"/>
<keyword evidence="4" id="KW-1185">Reference proteome</keyword>
<keyword evidence="2" id="KW-0472">Membrane</keyword>
<accession>A0A9P4PEX6</accession>
<dbReference type="OrthoDB" id="3795578at2759"/>
<protein>
    <submittedName>
        <fullName evidence="3">Uncharacterized protein</fullName>
    </submittedName>
</protein>
<feature type="region of interest" description="Disordered" evidence="1">
    <location>
        <begin position="199"/>
        <end position="233"/>
    </location>
</feature>
<name>A0A9P4PEX6_9PLEO</name>
<gene>
    <name evidence="3" type="ORF">P171DRAFT_474060</name>
</gene>
<organism evidence="3 4">
    <name type="scientific">Karstenula rhodostoma CBS 690.94</name>
    <dbReference type="NCBI Taxonomy" id="1392251"/>
    <lineage>
        <taxon>Eukaryota</taxon>
        <taxon>Fungi</taxon>
        <taxon>Dikarya</taxon>
        <taxon>Ascomycota</taxon>
        <taxon>Pezizomycotina</taxon>
        <taxon>Dothideomycetes</taxon>
        <taxon>Pleosporomycetidae</taxon>
        <taxon>Pleosporales</taxon>
        <taxon>Massarineae</taxon>
        <taxon>Didymosphaeriaceae</taxon>
        <taxon>Karstenula</taxon>
    </lineage>
</organism>
<evidence type="ECO:0000313" key="3">
    <source>
        <dbReference type="EMBL" id="KAF2442647.1"/>
    </source>
</evidence>